<dbReference type="Proteomes" id="UP000239757">
    <property type="component" value="Unassembled WGS sequence"/>
</dbReference>
<proteinExistence type="predicted"/>
<dbReference type="PANTHER" id="PTHR34418">
    <property type="entry name" value="NUCLEAR PORE COMPLEX PROTEIN NUP214 ISOFORM X1"/>
    <property type="match status" value="1"/>
</dbReference>
<accession>A0A2P5WEU0</accession>
<feature type="transmembrane region" description="Helical" evidence="1">
    <location>
        <begin position="85"/>
        <end position="104"/>
    </location>
</feature>
<protein>
    <submittedName>
        <fullName evidence="2">Uncharacterized protein</fullName>
    </submittedName>
</protein>
<sequence>MPAAPSRRQLPLASAKSGHTLYASSLIKSMLRSSYLPHVKAWSAVVPRLSTEPLSESINFFDSVTLRVRRFADPSIVADSKLTRLAIMLCLTLLLIWGTKYTLYGGVRITTFNMEPRCLIPLPQASFIKNIVWQRAAKYNFLVLTKEGKLFHGKYPDPSLTELMDGIDAVESSGIGDIVVAKQNNITVFSSDLNEKMIIPLSSELWLGVPMGGATLGQNFNVG</sequence>
<name>A0A2P5WEU0_GOSBA</name>
<evidence type="ECO:0000313" key="2">
    <source>
        <dbReference type="EMBL" id="PPR89597.1"/>
    </source>
</evidence>
<evidence type="ECO:0000313" key="3">
    <source>
        <dbReference type="Proteomes" id="UP000239757"/>
    </source>
</evidence>
<keyword evidence="1" id="KW-1133">Transmembrane helix</keyword>
<evidence type="ECO:0000256" key="1">
    <source>
        <dbReference type="SAM" id="Phobius"/>
    </source>
</evidence>
<keyword evidence="1" id="KW-0472">Membrane</keyword>
<dbReference type="EMBL" id="KZ667894">
    <property type="protein sequence ID" value="PPR89597.1"/>
    <property type="molecule type" value="Genomic_DNA"/>
</dbReference>
<dbReference type="GO" id="GO:0006405">
    <property type="term" value="P:RNA export from nucleus"/>
    <property type="evidence" value="ECO:0007669"/>
    <property type="project" value="InterPro"/>
</dbReference>
<gene>
    <name evidence="2" type="ORF">GOBAR_AA31093</name>
</gene>
<dbReference type="PANTHER" id="PTHR34418:SF3">
    <property type="entry name" value="NUCLEAR PORE COMPLEX PROTEIN NUP214"/>
    <property type="match status" value="1"/>
</dbReference>
<reference evidence="2 3" key="1">
    <citation type="submission" date="2015-01" db="EMBL/GenBank/DDBJ databases">
        <title>Genome of allotetraploid Gossypium barbadense reveals genomic plasticity and fiber elongation in cotton evolution.</title>
        <authorList>
            <person name="Chen X."/>
            <person name="Liu X."/>
            <person name="Zhao B."/>
            <person name="Zheng H."/>
            <person name="Hu Y."/>
            <person name="Lu G."/>
            <person name="Yang C."/>
            <person name="Chen J."/>
            <person name="Shan C."/>
            <person name="Zhang L."/>
            <person name="Zhou Y."/>
            <person name="Wang L."/>
            <person name="Guo W."/>
            <person name="Bai Y."/>
            <person name="Ruan J."/>
            <person name="Shangguan X."/>
            <person name="Mao Y."/>
            <person name="Jiang J."/>
            <person name="Zhu Y."/>
            <person name="Lei J."/>
            <person name="Kang H."/>
            <person name="Chen S."/>
            <person name="He X."/>
            <person name="Wang R."/>
            <person name="Wang Y."/>
            <person name="Chen J."/>
            <person name="Wang L."/>
            <person name="Yu S."/>
            <person name="Wang B."/>
            <person name="Wei J."/>
            <person name="Song S."/>
            <person name="Lu X."/>
            <person name="Gao Z."/>
            <person name="Gu W."/>
            <person name="Deng X."/>
            <person name="Ma D."/>
            <person name="Wang S."/>
            <person name="Liang W."/>
            <person name="Fang L."/>
            <person name="Cai C."/>
            <person name="Zhu X."/>
            <person name="Zhou B."/>
            <person name="Zhang Y."/>
            <person name="Chen Z."/>
            <person name="Xu S."/>
            <person name="Zhu R."/>
            <person name="Wang S."/>
            <person name="Zhang T."/>
            <person name="Zhao G."/>
        </authorList>
    </citation>
    <scope>NUCLEOTIDE SEQUENCE [LARGE SCALE GENOMIC DNA]</scope>
    <source>
        <strain evidence="3">cv. Xinhai21</strain>
        <tissue evidence="2">Leaf</tissue>
    </source>
</reference>
<dbReference type="InterPro" id="IPR044694">
    <property type="entry name" value="NUP214"/>
</dbReference>
<dbReference type="OrthoDB" id="998900at2759"/>
<keyword evidence="1" id="KW-0812">Transmembrane</keyword>
<organism evidence="2 3">
    <name type="scientific">Gossypium barbadense</name>
    <name type="common">Sea Island cotton</name>
    <name type="synonym">Hibiscus barbadensis</name>
    <dbReference type="NCBI Taxonomy" id="3634"/>
    <lineage>
        <taxon>Eukaryota</taxon>
        <taxon>Viridiplantae</taxon>
        <taxon>Streptophyta</taxon>
        <taxon>Embryophyta</taxon>
        <taxon>Tracheophyta</taxon>
        <taxon>Spermatophyta</taxon>
        <taxon>Magnoliopsida</taxon>
        <taxon>eudicotyledons</taxon>
        <taxon>Gunneridae</taxon>
        <taxon>Pentapetalae</taxon>
        <taxon>rosids</taxon>
        <taxon>malvids</taxon>
        <taxon>Malvales</taxon>
        <taxon>Malvaceae</taxon>
        <taxon>Malvoideae</taxon>
        <taxon>Gossypium</taxon>
    </lineage>
</organism>
<dbReference type="GO" id="GO:0017056">
    <property type="term" value="F:structural constituent of nuclear pore"/>
    <property type="evidence" value="ECO:0007669"/>
    <property type="project" value="InterPro"/>
</dbReference>
<dbReference type="AlphaFoldDB" id="A0A2P5WEU0"/>